<accession>A0A314KS31</accession>
<protein>
    <submittedName>
        <fullName evidence="2">Uncharacterized protein</fullName>
    </submittedName>
</protein>
<reference evidence="2" key="1">
    <citation type="submission" date="2016-11" db="EMBL/GenBank/DDBJ databases">
        <title>The genome of Nicotiana attenuata.</title>
        <authorList>
            <person name="Xu S."/>
            <person name="Brockmoeller T."/>
            <person name="Gaquerel E."/>
            <person name="Navarro A."/>
            <person name="Kuhl H."/>
            <person name="Gase K."/>
            <person name="Ling Z."/>
            <person name="Zhou W."/>
            <person name="Kreitzer C."/>
            <person name="Stanke M."/>
            <person name="Tang H."/>
            <person name="Lyons E."/>
            <person name="Pandey P."/>
            <person name="Pandey S.P."/>
            <person name="Timmermann B."/>
            <person name="Baldwin I.T."/>
        </authorList>
    </citation>
    <scope>NUCLEOTIDE SEQUENCE [LARGE SCALE GENOMIC DNA]</scope>
    <source>
        <strain evidence="2">UT</strain>
    </source>
</reference>
<feature type="non-terminal residue" evidence="2">
    <location>
        <position position="1"/>
    </location>
</feature>
<feature type="compositionally biased region" description="Polar residues" evidence="1">
    <location>
        <begin position="223"/>
        <end position="233"/>
    </location>
</feature>
<dbReference type="EMBL" id="MJEQ01001115">
    <property type="protein sequence ID" value="OIT32158.1"/>
    <property type="molecule type" value="Genomic_DNA"/>
</dbReference>
<feature type="compositionally biased region" description="Basic and acidic residues" evidence="1">
    <location>
        <begin position="1"/>
        <end position="26"/>
    </location>
</feature>
<proteinExistence type="predicted"/>
<dbReference type="Proteomes" id="UP000187609">
    <property type="component" value="Unassembled WGS sequence"/>
</dbReference>
<feature type="region of interest" description="Disordered" evidence="1">
    <location>
        <begin position="178"/>
        <end position="233"/>
    </location>
</feature>
<name>A0A314KS31_NICAT</name>
<feature type="compositionally biased region" description="Basic and acidic residues" evidence="1">
    <location>
        <begin position="105"/>
        <end position="118"/>
    </location>
</feature>
<organism evidence="2 3">
    <name type="scientific">Nicotiana attenuata</name>
    <name type="common">Coyote tobacco</name>
    <dbReference type="NCBI Taxonomy" id="49451"/>
    <lineage>
        <taxon>Eukaryota</taxon>
        <taxon>Viridiplantae</taxon>
        <taxon>Streptophyta</taxon>
        <taxon>Embryophyta</taxon>
        <taxon>Tracheophyta</taxon>
        <taxon>Spermatophyta</taxon>
        <taxon>Magnoliopsida</taxon>
        <taxon>eudicotyledons</taxon>
        <taxon>Gunneridae</taxon>
        <taxon>Pentapetalae</taxon>
        <taxon>asterids</taxon>
        <taxon>lamiids</taxon>
        <taxon>Solanales</taxon>
        <taxon>Solanaceae</taxon>
        <taxon>Nicotianoideae</taxon>
        <taxon>Nicotianeae</taxon>
        <taxon>Nicotiana</taxon>
    </lineage>
</organism>
<evidence type="ECO:0000256" key="1">
    <source>
        <dbReference type="SAM" id="MobiDB-lite"/>
    </source>
</evidence>
<evidence type="ECO:0000313" key="3">
    <source>
        <dbReference type="Proteomes" id="UP000187609"/>
    </source>
</evidence>
<feature type="region of interest" description="Disordered" evidence="1">
    <location>
        <begin position="1"/>
        <end position="32"/>
    </location>
</feature>
<evidence type="ECO:0000313" key="2">
    <source>
        <dbReference type="EMBL" id="OIT32158.1"/>
    </source>
</evidence>
<comment type="caution">
    <text evidence="2">The sequence shown here is derived from an EMBL/GenBank/DDBJ whole genome shotgun (WGS) entry which is preliminary data.</text>
</comment>
<sequence>IQERKNKYQHDKRGYIIENTKEKDPNNGKGKAKFEAVTTKNKFNALEVEAPPMLMITDGKGNNSNNEQHKKQQEDKSKKDQEREQEGTLSPKPSGTGIDMAARCVKKEAGDAANKENNMKPIQTGIQSPGVKGTRELAKSSSSIPIEAGIDEGVNKESTNEWMHRRFGSLALATVNPRNSKTRVDDHSSSKVKEAYPPARDDRGTSKEAGNHVVSATAPLTKKQANGTVNPKNSSEILATVDGVPVYALRRDHVGDVNMEILKDTVGSDYQKVDENGGDLNGTVFSG</sequence>
<feature type="compositionally biased region" description="Basic and acidic residues" evidence="1">
    <location>
        <begin position="67"/>
        <end position="86"/>
    </location>
</feature>
<gene>
    <name evidence="2" type="ORF">A4A49_57677</name>
</gene>
<feature type="non-terminal residue" evidence="2">
    <location>
        <position position="287"/>
    </location>
</feature>
<feature type="compositionally biased region" description="Basic and acidic residues" evidence="1">
    <location>
        <begin position="182"/>
        <end position="210"/>
    </location>
</feature>
<dbReference type="Gramene" id="OIT32158">
    <property type="protein sequence ID" value="OIT32158"/>
    <property type="gene ID" value="A4A49_57677"/>
</dbReference>
<dbReference type="AlphaFoldDB" id="A0A314KS31"/>
<feature type="region of interest" description="Disordered" evidence="1">
    <location>
        <begin position="48"/>
        <end position="157"/>
    </location>
</feature>
<keyword evidence="3" id="KW-1185">Reference proteome</keyword>